<gene>
    <name evidence="1" type="ORF">A9Q02_14670</name>
</gene>
<dbReference type="RefSeq" id="WP_097653364.1">
    <property type="nucleotide sequence ID" value="NZ_LYXE01000091.1"/>
</dbReference>
<proteinExistence type="predicted"/>
<keyword evidence="2" id="KW-1185">Reference proteome</keyword>
<dbReference type="Proteomes" id="UP000220922">
    <property type="component" value="Unassembled WGS sequence"/>
</dbReference>
<sequence length="87" mass="9424">MPNSLQSFREAVCLACVQDFSSHPAPLPSVAEALTPTVWAEAQALRFPIPAAHDPVQPPPVIDRPHPLPAVRATTLDERGERTPILI</sequence>
<comment type="caution">
    <text evidence="1">The sequence shown here is derived from an EMBL/GenBank/DDBJ whole genome shotgun (WGS) entry which is preliminary data.</text>
</comment>
<organism evidence="1 2">
    <name type="scientific">Candidatus Chloroploca asiatica</name>
    <dbReference type="NCBI Taxonomy" id="1506545"/>
    <lineage>
        <taxon>Bacteria</taxon>
        <taxon>Bacillati</taxon>
        <taxon>Chloroflexota</taxon>
        <taxon>Chloroflexia</taxon>
        <taxon>Chloroflexales</taxon>
        <taxon>Chloroflexineae</taxon>
        <taxon>Oscillochloridaceae</taxon>
        <taxon>Candidatus Chloroploca</taxon>
    </lineage>
</organism>
<dbReference type="AlphaFoldDB" id="A0A2H3KKR2"/>
<dbReference type="EMBL" id="LYXE01000091">
    <property type="protein sequence ID" value="PDV98625.1"/>
    <property type="molecule type" value="Genomic_DNA"/>
</dbReference>
<reference evidence="1 2" key="1">
    <citation type="submission" date="2016-05" db="EMBL/GenBank/DDBJ databases">
        <authorList>
            <person name="Lavstsen T."/>
            <person name="Jespersen J.S."/>
        </authorList>
    </citation>
    <scope>NUCLEOTIDE SEQUENCE [LARGE SCALE GENOMIC DNA]</scope>
    <source>
        <strain evidence="1 2">B7-9</strain>
    </source>
</reference>
<evidence type="ECO:0000313" key="2">
    <source>
        <dbReference type="Proteomes" id="UP000220922"/>
    </source>
</evidence>
<accession>A0A2H3KKR2</accession>
<protein>
    <submittedName>
        <fullName evidence="1">Uncharacterized protein</fullName>
    </submittedName>
</protein>
<evidence type="ECO:0000313" key="1">
    <source>
        <dbReference type="EMBL" id="PDV98625.1"/>
    </source>
</evidence>
<name>A0A2H3KKR2_9CHLR</name>